<comment type="caution">
    <text evidence="1">The sequence shown here is derived from an EMBL/GenBank/DDBJ whole genome shotgun (WGS) entry which is preliminary data.</text>
</comment>
<proteinExistence type="predicted"/>
<name>A0A4R8MNQ0_LEPME</name>
<gene>
    <name evidence="1" type="ORF">CLV96_3903</name>
</gene>
<organism evidence="1 2">
    <name type="scientific">Leptospira meyeri</name>
    <dbReference type="NCBI Taxonomy" id="29508"/>
    <lineage>
        <taxon>Bacteria</taxon>
        <taxon>Pseudomonadati</taxon>
        <taxon>Spirochaetota</taxon>
        <taxon>Spirochaetia</taxon>
        <taxon>Leptospirales</taxon>
        <taxon>Leptospiraceae</taxon>
        <taxon>Leptospira</taxon>
    </lineage>
</organism>
<sequence length="227" mass="26797">MFQTEEALVKKLKRNYSNICYWNTLSFPTKIFEEVDLGFGIADLVISKLKATSINRNSYLNYLDITIYKIIQNNSEISFEQIKHLTRADSRTIKKSISKLKLEKYVKEVNTIYKPGRTYKHFLSDSIAIEAKLKNWRRALNQAYRYKWFASTSYVVLDEKRISSAELNIDLFKEMNVGLACINKKGKVSIRYKPKKEKPFDEKMQMLLNELMLVSYLDRRKDFQIAK</sequence>
<protein>
    <submittedName>
        <fullName evidence="1">Uncharacterized protein</fullName>
    </submittedName>
</protein>
<evidence type="ECO:0000313" key="1">
    <source>
        <dbReference type="EMBL" id="TDY66524.1"/>
    </source>
</evidence>
<keyword evidence="2" id="KW-1185">Reference proteome</keyword>
<evidence type="ECO:0000313" key="2">
    <source>
        <dbReference type="Proteomes" id="UP000294684"/>
    </source>
</evidence>
<dbReference type="OrthoDB" id="5540965at2"/>
<dbReference type="Proteomes" id="UP000294684">
    <property type="component" value="Unassembled WGS sequence"/>
</dbReference>
<dbReference type="GeneID" id="79829151"/>
<dbReference type="SUPFAM" id="SSF46785">
    <property type="entry name" value="Winged helix' DNA-binding domain"/>
    <property type="match status" value="1"/>
</dbReference>
<dbReference type="RefSeq" id="WP_004787757.1">
    <property type="nucleotide sequence ID" value="NZ_SORO01000006.1"/>
</dbReference>
<dbReference type="InterPro" id="IPR036390">
    <property type="entry name" value="WH_DNA-bd_sf"/>
</dbReference>
<dbReference type="AlphaFoldDB" id="A0A4R8MNQ0"/>
<dbReference type="EMBL" id="SORO01000006">
    <property type="protein sequence ID" value="TDY66524.1"/>
    <property type="molecule type" value="Genomic_DNA"/>
</dbReference>
<accession>A0A4R8MNQ0</accession>
<reference evidence="1 2" key="1">
    <citation type="submission" date="2019-03" db="EMBL/GenBank/DDBJ databases">
        <title>Genomic Encyclopedia of Archaeal and Bacterial Type Strains, Phase II (KMG-II): from individual species to whole genera.</title>
        <authorList>
            <person name="Goeker M."/>
        </authorList>
    </citation>
    <scope>NUCLEOTIDE SEQUENCE [LARGE SCALE GENOMIC DNA]</scope>
    <source>
        <strain evidence="1 2">DSM 21537</strain>
    </source>
</reference>